<proteinExistence type="predicted"/>
<gene>
    <name evidence="2" type="ORF">BLA60_40925</name>
</gene>
<feature type="domain" description="Transcription regulator PadR N-terminal" evidence="1">
    <location>
        <begin position="21"/>
        <end position="75"/>
    </location>
</feature>
<protein>
    <recommendedName>
        <fullName evidence="1">Transcription regulator PadR N-terminal domain-containing protein</fullName>
    </recommendedName>
</protein>
<dbReference type="OrthoDB" id="122286at2"/>
<dbReference type="AlphaFoldDB" id="A0A7Z0WCQ8"/>
<dbReference type="Pfam" id="PF03551">
    <property type="entry name" value="PadR"/>
    <property type="match status" value="1"/>
</dbReference>
<sequence>MVTEPELDVLEVLRAAADRGERMHGWEVVETVRRSGATVHRVLDQLEHAGRLVAEWDAAASGRDRRRWYTLTPDGLAWAVEVLTRFRTAGL</sequence>
<dbReference type="InterPro" id="IPR005149">
    <property type="entry name" value="Tscrpt_reg_PadR_N"/>
</dbReference>
<organism evidence="2 3">
    <name type="scientific">Actinophytocola xinjiangensis</name>
    <dbReference type="NCBI Taxonomy" id="485602"/>
    <lineage>
        <taxon>Bacteria</taxon>
        <taxon>Bacillati</taxon>
        <taxon>Actinomycetota</taxon>
        <taxon>Actinomycetes</taxon>
        <taxon>Pseudonocardiales</taxon>
        <taxon>Pseudonocardiaceae</taxon>
    </lineage>
</organism>
<reference evidence="2 3" key="1">
    <citation type="submission" date="2016-12" db="EMBL/GenBank/DDBJ databases">
        <title>The draft genome sequence of Actinophytocola xinjiangensis.</title>
        <authorList>
            <person name="Wang W."/>
            <person name="Yuan L."/>
        </authorList>
    </citation>
    <scope>NUCLEOTIDE SEQUENCE [LARGE SCALE GENOMIC DNA]</scope>
    <source>
        <strain evidence="2 3">CGMCC 4.4663</strain>
    </source>
</reference>
<evidence type="ECO:0000313" key="2">
    <source>
        <dbReference type="EMBL" id="OLF04412.1"/>
    </source>
</evidence>
<comment type="caution">
    <text evidence="2">The sequence shown here is derived from an EMBL/GenBank/DDBJ whole genome shotgun (WGS) entry which is preliminary data.</text>
</comment>
<dbReference type="InterPro" id="IPR036388">
    <property type="entry name" value="WH-like_DNA-bd_sf"/>
</dbReference>
<dbReference type="RefSeq" id="WP_075138495.1">
    <property type="nucleotide sequence ID" value="NZ_MSIF01000045.1"/>
</dbReference>
<dbReference type="InterPro" id="IPR036390">
    <property type="entry name" value="WH_DNA-bd_sf"/>
</dbReference>
<dbReference type="EMBL" id="MSIF01000045">
    <property type="protein sequence ID" value="OLF04412.1"/>
    <property type="molecule type" value="Genomic_DNA"/>
</dbReference>
<evidence type="ECO:0000259" key="1">
    <source>
        <dbReference type="Pfam" id="PF03551"/>
    </source>
</evidence>
<keyword evidence="3" id="KW-1185">Reference proteome</keyword>
<name>A0A7Z0WCQ8_9PSEU</name>
<dbReference type="SUPFAM" id="SSF46785">
    <property type="entry name" value="Winged helix' DNA-binding domain"/>
    <property type="match status" value="1"/>
</dbReference>
<accession>A0A7Z0WCQ8</accession>
<evidence type="ECO:0000313" key="3">
    <source>
        <dbReference type="Proteomes" id="UP000185696"/>
    </source>
</evidence>
<dbReference type="Gene3D" id="1.10.10.10">
    <property type="entry name" value="Winged helix-like DNA-binding domain superfamily/Winged helix DNA-binding domain"/>
    <property type="match status" value="1"/>
</dbReference>
<dbReference type="Proteomes" id="UP000185696">
    <property type="component" value="Unassembled WGS sequence"/>
</dbReference>